<dbReference type="EMBL" id="QBMN01000098">
    <property type="protein sequence ID" value="PZO38789.1"/>
    <property type="molecule type" value="Genomic_DNA"/>
</dbReference>
<name>A0A2W4WA71_9CYAN</name>
<dbReference type="AlphaFoldDB" id="A0A2W4WA71"/>
<reference evidence="1 2" key="2">
    <citation type="submission" date="2018-06" db="EMBL/GenBank/DDBJ databases">
        <title>Metagenomic assembly of (sub)arctic Cyanobacteria and their associated microbiome from non-axenic cultures.</title>
        <authorList>
            <person name="Baurain D."/>
        </authorList>
    </citation>
    <scope>NUCLEOTIDE SEQUENCE [LARGE SCALE GENOMIC DNA]</scope>
    <source>
        <strain evidence="1">ULC041bin1</strain>
    </source>
</reference>
<evidence type="ECO:0000313" key="2">
    <source>
        <dbReference type="Proteomes" id="UP000249081"/>
    </source>
</evidence>
<organism evidence="1 2">
    <name type="scientific">Shackletoniella antarctica</name>
    <dbReference type="NCBI Taxonomy" id="268115"/>
    <lineage>
        <taxon>Bacteria</taxon>
        <taxon>Bacillati</taxon>
        <taxon>Cyanobacteriota</taxon>
        <taxon>Cyanophyceae</taxon>
        <taxon>Oculatellales</taxon>
        <taxon>Oculatellaceae</taxon>
        <taxon>Shackletoniella</taxon>
    </lineage>
</organism>
<sequence length="269" mass="29124">MKRQVIQNVLNLPGISGIALIDGRNRPFFFGPDISLNTQQQDALAQGIQQVVDTTPAHFQTFSFRFINQLAHIYKLGKGLILLVLITDQMSLVEYGTAIDELKTTLMEAPHNAVPTFRLMAGCVTLSSGSVAPGAAAAADPEALQPLANRAAGAMAPTGSAIAAALNHLSDGAAQYLGKTLVVNTWKQSRPAHPWLEQFELQPDGHFTVKVDDQTPITPEQHQWVKDWVAAFLGRGGRTIRNFQTLVGSQTLTPAESLLLLENPPSKTR</sequence>
<evidence type="ECO:0000313" key="1">
    <source>
        <dbReference type="EMBL" id="PZO38789.1"/>
    </source>
</evidence>
<comment type="caution">
    <text evidence="1">The sequence shown here is derived from an EMBL/GenBank/DDBJ whole genome shotgun (WGS) entry which is preliminary data.</text>
</comment>
<gene>
    <name evidence="1" type="ORF">DCF17_14125</name>
</gene>
<accession>A0A2W4WA71</accession>
<dbReference type="Proteomes" id="UP000249081">
    <property type="component" value="Unassembled WGS sequence"/>
</dbReference>
<reference evidence="2" key="1">
    <citation type="submission" date="2018-04" db="EMBL/GenBank/DDBJ databases">
        <authorList>
            <person name="Cornet L."/>
        </authorList>
    </citation>
    <scope>NUCLEOTIDE SEQUENCE [LARGE SCALE GENOMIC DNA]</scope>
</reference>
<proteinExistence type="predicted"/>
<protein>
    <submittedName>
        <fullName evidence="1">Uncharacterized protein</fullName>
    </submittedName>
</protein>